<dbReference type="AlphaFoldDB" id="V6LSA7"/>
<reference evidence="12" key="2">
    <citation type="submission" date="2020-12" db="EMBL/GenBank/DDBJ databases">
        <title>New Spironucleus salmonicida genome in near-complete chromosomes.</title>
        <authorList>
            <person name="Xu F."/>
            <person name="Kurt Z."/>
            <person name="Jimenez-Gonzalez A."/>
            <person name="Astvaldsson A."/>
            <person name="Andersson J.O."/>
            <person name="Svard S.G."/>
        </authorList>
    </citation>
    <scope>NUCLEOTIDE SEQUENCE</scope>
    <source>
        <strain evidence="12">ATCC 50377</strain>
    </source>
</reference>
<evidence type="ECO:0000313" key="12">
    <source>
        <dbReference type="EMBL" id="KAH0570750.1"/>
    </source>
</evidence>
<keyword evidence="4" id="KW-0067">ATP-binding</keyword>
<keyword evidence="3 11" id="KW-0418">Kinase</keyword>
<dbReference type="SUPFAM" id="SSF56112">
    <property type="entry name" value="Protein kinase-like (PK-like)"/>
    <property type="match status" value="1"/>
</dbReference>
<dbReference type="PANTHER" id="PTHR48013:SF9">
    <property type="entry name" value="DUAL SPECIFICITY MITOGEN-ACTIVATED PROTEIN KINASE KINASE 5"/>
    <property type="match status" value="1"/>
</dbReference>
<sequence length="336" mass="37478">MYNKSFLQRYKKLPISSRSGGQGSVFDAIDLKTDAVVVVKKLHFQNELPQSAVCERHVLSLCTSPFIVQLIGFYSNQNSILFVLEKCDSDLQNVILSPEMRVTVLYQLTQAILYIHSLQIAHRDVKPANLLIKDGNLKLCDFGLSGRGIKSGGTRGFVPPETMLGGDISVVGAQDIWAIGITAICLLMGVENMFQTLNDKVDITDSIIINTLEQLLGTPPKYIFDEQKVEVYTKKNLSPQIQQFLQENSASAQEIEFIKMCLIWNPSERPKAQELYSFFKGIVEVPIVPITKEKNVKDLQIVLDQDEAPLAGFVLDDESEALAASALDWSMSDLFE</sequence>
<reference evidence="11 12" key="1">
    <citation type="journal article" date="2014" name="PLoS Genet.">
        <title>The Genome of Spironucleus salmonicida Highlights a Fish Pathogen Adapted to Fluctuating Environments.</title>
        <authorList>
            <person name="Xu F."/>
            <person name="Jerlstrom-Hultqvist J."/>
            <person name="Einarsson E."/>
            <person name="Astvaldsson A."/>
            <person name="Svard S.G."/>
            <person name="Andersson J.O."/>
        </authorList>
    </citation>
    <scope>NUCLEOTIDE SEQUENCE</scope>
    <source>
        <strain evidence="12">ATCC 50377</strain>
    </source>
</reference>
<evidence type="ECO:0000313" key="13">
    <source>
        <dbReference type="Proteomes" id="UP000018208"/>
    </source>
</evidence>
<evidence type="ECO:0000256" key="4">
    <source>
        <dbReference type="ARBA" id="ARBA00022840"/>
    </source>
</evidence>
<evidence type="ECO:0000256" key="5">
    <source>
        <dbReference type="ARBA" id="ARBA00038035"/>
    </source>
</evidence>
<dbReference type="PROSITE" id="PS00108">
    <property type="entry name" value="PROTEIN_KINASE_ST"/>
    <property type="match status" value="1"/>
</dbReference>
<comment type="similarity">
    <text evidence="5">Belongs to the protein kinase superfamily. STE Ser/Thr protein kinase family. MAP kinase kinase subfamily.</text>
</comment>
<dbReference type="Pfam" id="PF00069">
    <property type="entry name" value="Pkinase"/>
    <property type="match status" value="1"/>
</dbReference>
<accession>V6LSA7</accession>
<name>V6LSA7_9EUKA</name>
<evidence type="ECO:0000313" key="11">
    <source>
        <dbReference type="EMBL" id="EST47547.1"/>
    </source>
</evidence>
<evidence type="ECO:0000256" key="6">
    <source>
        <dbReference type="ARBA" id="ARBA00038999"/>
    </source>
</evidence>
<evidence type="ECO:0000256" key="3">
    <source>
        <dbReference type="ARBA" id="ARBA00022777"/>
    </source>
</evidence>
<comment type="catalytic activity">
    <reaction evidence="7">
        <text>L-seryl-[protein] + ATP = O-phospho-L-seryl-[protein] + ADP + H(+)</text>
        <dbReference type="Rhea" id="RHEA:17989"/>
        <dbReference type="Rhea" id="RHEA-COMP:9863"/>
        <dbReference type="Rhea" id="RHEA-COMP:11604"/>
        <dbReference type="ChEBI" id="CHEBI:15378"/>
        <dbReference type="ChEBI" id="CHEBI:29999"/>
        <dbReference type="ChEBI" id="CHEBI:30616"/>
        <dbReference type="ChEBI" id="CHEBI:83421"/>
        <dbReference type="ChEBI" id="CHEBI:456216"/>
        <dbReference type="EC" id="2.7.12.2"/>
    </reaction>
</comment>
<dbReference type="VEuPathDB" id="GiardiaDB:SS50377_27037"/>
<evidence type="ECO:0000259" key="10">
    <source>
        <dbReference type="PROSITE" id="PS50011"/>
    </source>
</evidence>
<protein>
    <recommendedName>
        <fullName evidence="6">mitogen-activated protein kinase kinase</fullName>
        <ecNumber evidence="6">2.7.12.2</ecNumber>
    </recommendedName>
</protein>
<evidence type="ECO:0000256" key="7">
    <source>
        <dbReference type="ARBA" id="ARBA00049014"/>
    </source>
</evidence>
<dbReference type="InterPro" id="IPR000719">
    <property type="entry name" value="Prot_kinase_dom"/>
</dbReference>
<dbReference type="OrthoDB" id="10252354at2759"/>
<evidence type="ECO:0000256" key="2">
    <source>
        <dbReference type="ARBA" id="ARBA00022741"/>
    </source>
</evidence>
<evidence type="ECO:0000256" key="8">
    <source>
        <dbReference type="ARBA" id="ARBA00049299"/>
    </source>
</evidence>
<dbReference type="Gene3D" id="1.10.510.10">
    <property type="entry name" value="Transferase(Phosphotransferase) domain 1"/>
    <property type="match status" value="1"/>
</dbReference>
<evidence type="ECO:0000256" key="1">
    <source>
        <dbReference type="ARBA" id="ARBA00022679"/>
    </source>
</evidence>
<proteinExistence type="inferred from homology"/>
<dbReference type="SMART" id="SM00220">
    <property type="entry name" value="S_TKc"/>
    <property type="match status" value="1"/>
</dbReference>
<comment type="catalytic activity">
    <reaction evidence="8">
        <text>L-threonyl-[protein] + ATP = O-phospho-L-threonyl-[protein] + ADP + H(+)</text>
        <dbReference type="Rhea" id="RHEA:46608"/>
        <dbReference type="Rhea" id="RHEA-COMP:11060"/>
        <dbReference type="Rhea" id="RHEA-COMP:11605"/>
        <dbReference type="ChEBI" id="CHEBI:15378"/>
        <dbReference type="ChEBI" id="CHEBI:30013"/>
        <dbReference type="ChEBI" id="CHEBI:30616"/>
        <dbReference type="ChEBI" id="CHEBI:61977"/>
        <dbReference type="ChEBI" id="CHEBI:456216"/>
        <dbReference type="EC" id="2.7.12.2"/>
    </reaction>
</comment>
<dbReference type="PROSITE" id="PS50011">
    <property type="entry name" value="PROTEIN_KINASE_DOM"/>
    <property type="match status" value="1"/>
</dbReference>
<dbReference type="EMBL" id="AUWU02000007">
    <property type="protein sequence ID" value="KAH0570750.1"/>
    <property type="molecule type" value="Genomic_DNA"/>
</dbReference>
<dbReference type="GO" id="GO:0005524">
    <property type="term" value="F:ATP binding"/>
    <property type="evidence" value="ECO:0007669"/>
    <property type="project" value="UniProtKB-KW"/>
</dbReference>
<dbReference type="EMBL" id="KI546040">
    <property type="protein sequence ID" value="EST47547.1"/>
    <property type="molecule type" value="Genomic_DNA"/>
</dbReference>
<evidence type="ECO:0000256" key="9">
    <source>
        <dbReference type="ARBA" id="ARBA00051693"/>
    </source>
</evidence>
<dbReference type="InterPro" id="IPR011009">
    <property type="entry name" value="Kinase-like_dom_sf"/>
</dbReference>
<comment type="catalytic activity">
    <reaction evidence="9">
        <text>L-tyrosyl-[protein] + ATP = O-phospho-L-tyrosyl-[protein] + ADP + H(+)</text>
        <dbReference type="Rhea" id="RHEA:10596"/>
        <dbReference type="Rhea" id="RHEA-COMP:10136"/>
        <dbReference type="Rhea" id="RHEA-COMP:20101"/>
        <dbReference type="ChEBI" id="CHEBI:15378"/>
        <dbReference type="ChEBI" id="CHEBI:30616"/>
        <dbReference type="ChEBI" id="CHEBI:46858"/>
        <dbReference type="ChEBI" id="CHEBI:61978"/>
        <dbReference type="ChEBI" id="CHEBI:456216"/>
        <dbReference type="EC" id="2.7.12.2"/>
    </reaction>
</comment>
<dbReference type="InterPro" id="IPR008271">
    <property type="entry name" value="Ser/Thr_kinase_AS"/>
</dbReference>
<dbReference type="GO" id="GO:0004708">
    <property type="term" value="F:MAP kinase kinase activity"/>
    <property type="evidence" value="ECO:0007669"/>
    <property type="project" value="UniProtKB-EC"/>
</dbReference>
<dbReference type="PANTHER" id="PTHR48013">
    <property type="entry name" value="DUAL SPECIFICITY MITOGEN-ACTIVATED PROTEIN KINASE KINASE 5-RELATED"/>
    <property type="match status" value="1"/>
</dbReference>
<gene>
    <name evidence="11" type="ORF">SS50377_12530</name>
    <name evidence="12" type="ORF">SS50377_27037</name>
</gene>
<dbReference type="EC" id="2.7.12.2" evidence="6"/>
<dbReference type="Gene3D" id="3.30.200.20">
    <property type="entry name" value="Phosphorylase Kinase, domain 1"/>
    <property type="match status" value="1"/>
</dbReference>
<dbReference type="Proteomes" id="UP000018208">
    <property type="component" value="Unassembled WGS sequence"/>
</dbReference>
<keyword evidence="13" id="KW-1185">Reference proteome</keyword>
<feature type="domain" description="Protein kinase" evidence="10">
    <location>
        <begin position="11"/>
        <end position="279"/>
    </location>
</feature>
<organism evidence="11">
    <name type="scientific">Spironucleus salmonicida</name>
    <dbReference type="NCBI Taxonomy" id="348837"/>
    <lineage>
        <taxon>Eukaryota</taxon>
        <taxon>Metamonada</taxon>
        <taxon>Diplomonadida</taxon>
        <taxon>Hexamitidae</taxon>
        <taxon>Hexamitinae</taxon>
        <taxon>Spironucleus</taxon>
    </lineage>
</organism>
<keyword evidence="1" id="KW-0808">Transferase</keyword>
<keyword evidence="2" id="KW-0547">Nucleotide-binding</keyword>